<feature type="compositionally biased region" description="Polar residues" evidence="1">
    <location>
        <begin position="112"/>
        <end position="132"/>
    </location>
</feature>
<organism evidence="2 3">
    <name type="scientific">Lodderomyces beijingensis</name>
    <dbReference type="NCBI Taxonomy" id="1775926"/>
    <lineage>
        <taxon>Eukaryota</taxon>
        <taxon>Fungi</taxon>
        <taxon>Dikarya</taxon>
        <taxon>Ascomycota</taxon>
        <taxon>Saccharomycotina</taxon>
        <taxon>Pichiomycetes</taxon>
        <taxon>Debaryomycetaceae</taxon>
        <taxon>Candida/Lodderomyces clade</taxon>
        <taxon>Lodderomyces</taxon>
    </lineage>
</organism>
<dbReference type="Proteomes" id="UP001497383">
    <property type="component" value="Chromosome 8"/>
</dbReference>
<protein>
    <submittedName>
        <fullName evidence="2">Uncharacterized protein</fullName>
    </submittedName>
</protein>
<feature type="compositionally biased region" description="Acidic residues" evidence="1">
    <location>
        <begin position="251"/>
        <end position="275"/>
    </location>
</feature>
<dbReference type="RefSeq" id="XP_066832939.1">
    <property type="nucleotide sequence ID" value="XM_066976397.1"/>
</dbReference>
<feature type="compositionally biased region" description="Low complexity" evidence="1">
    <location>
        <begin position="99"/>
        <end position="111"/>
    </location>
</feature>
<evidence type="ECO:0000256" key="1">
    <source>
        <dbReference type="SAM" id="MobiDB-lite"/>
    </source>
</evidence>
<accession>A0ABP0ZWZ6</accession>
<dbReference type="GeneID" id="92211197"/>
<evidence type="ECO:0000313" key="3">
    <source>
        <dbReference type="Proteomes" id="UP001497383"/>
    </source>
</evidence>
<proteinExistence type="predicted"/>
<feature type="region of interest" description="Disordered" evidence="1">
    <location>
        <begin position="1"/>
        <end position="31"/>
    </location>
</feature>
<feature type="region of interest" description="Disordered" evidence="1">
    <location>
        <begin position="58"/>
        <end position="162"/>
    </location>
</feature>
<name>A0ABP0ZWZ6_9ASCO</name>
<evidence type="ECO:0000313" key="2">
    <source>
        <dbReference type="EMBL" id="CAK9442258.1"/>
    </source>
</evidence>
<feature type="compositionally biased region" description="Polar residues" evidence="1">
    <location>
        <begin position="58"/>
        <end position="86"/>
    </location>
</feature>
<keyword evidence="3" id="KW-1185">Reference proteome</keyword>
<feature type="region of interest" description="Disordered" evidence="1">
    <location>
        <begin position="248"/>
        <end position="297"/>
    </location>
</feature>
<reference evidence="2 3" key="1">
    <citation type="submission" date="2024-03" db="EMBL/GenBank/DDBJ databases">
        <authorList>
            <person name="Brejova B."/>
        </authorList>
    </citation>
    <scope>NUCLEOTIDE SEQUENCE [LARGE SCALE GENOMIC DNA]</scope>
    <source>
        <strain evidence="2 3">CBS 14171</strain>
    </source>
</reference>
<sequence length="297" mass="32407">MLQSPFSFPSRPAALNRRKRSHSSRCSSTTAAVCTNATNSPSTLKTPQTPIQQLVSSDPISCHSLSPTIRSSPPSGTAFPSSSPASSRIDKSKRRCTRGAATAGNSSNATAPGTNNIANSNTPASGTATRITTPVVANDTLLSSPPPRAPRRSYHTPPRTVSRRASLNADMMAETMASVESRLTLLQVRIDGLQSESSQTKQDMSRLLQLTMADLRLVRMMQDDISNDPQVQSRLLPRKNSRDLFSSVCSDFEDDDDDDDDDEAADVDDEEEDEEESRRQVYAQTGYTFETPKDKIY</sequence>
<dbReference type="EMBL" id="OZ022412">
    <property type="protein sequence ID" value="CAK9442258.1"/>
    <property type="molecule type" value="Genomic_DNA"/>
</dbReference>
<gene>
    <name evidence="2" type="ORF">LODBEIA_P60010</name>
</gene>